<protein>
    <submittedName>
        <fullName evidence="8">4-pyridoxate dehydrogenase</fullName>
    </submittedName>
</protein>
<comment type="similarity">
    <text evidence="2">Belongs to the GMC oxidoreductase family.</text>
</comment>
<keyword evidence="4 5" id="KW-0274">FAD</keyword>
<comment type="caution">
    <text evidence="8">The sequence shown here is derived from an EMBL/GenBank/DDBJ whole genome shotgun (WGS) entry which is preliminary data.</text>
</comment>
<accession>A0A368YCN1</accession>
<evidence type="ECO:0000256" key="1">
    <source>
        <dbReference type="ARBA" id="ARBA00001974"/>
    </source>
</evidence>
<dbReference type="InterPro" id="IPR007867">
    <property type="entry name" value="GMC_OxRtase_C"/>
</dbReference>
<organism evidence="8 9">
    <name type="scientific">Phyllobacterium bourgognense</name>
    <dbReference type="NCBI Taxonomy" id="314236"/>
    <lineage>
        <taxon>Bacteria</taxon>
        <taxon>Pseudomonadati</taxon>
        <taxon>Pseudomonadota</taxon>
        <taxon>Alphaproteobacteria</taxon>
        <taxon>Hyphomicrobiales</taxon>
        <taxon>Phyllobacteriaceae</taxon>
        <taxon>Phyllobacterium</taxon>
    </lineage>
</organism>
<dbReference type="EMBL" id="QPJM01000034">
    <property type="protein sequence ID" value="RCW77885.1"/>
    <property type="molecule type" value="Genomic_DNA"/>
</dbReference>
<dbReference type="PROSITE" id="PS51257">
    <property type="entry name" value="PROKAR_LIPOPROTEIN"/>
    <property type="match status" value="1"/>
</dbReference>
<keyword evidence="9" id="KW-1185">Reference proteome</keyword>
<keyword evidence="3" id="KW-0285">Flavoprotein</keyword>
<dbReference type="Proteomes" id="UP000253324">
    <property type="component" value="Unassembled WGS sequence"/>
</dbReference>
<evidence type="ECO:0000256" key="3">
    <source>
        <dbReference type="ARBA" id="ARBA00022630"/>
    </source>
</evidence>
<comment type="cofactor">
    <cofactor evidence="1 5">
        <name>FAD</name>
        <dbReference type="ChEBI" id="CHEBI:57692"/>
    </cofactor>
</comment>
<dbReference type="SUPFAM" id="SSF51905">
    <property type="entry name" value="FAD/NAD(P)-binding domain"/>
    <property type="match status" value="1"/>
</dbReference>
<dbReference type="InterPro" id="IPR000172">
    <property type="entry name" value="GMC_OxRdtase_N"/>
</dbReference>
<evidence type="ECO:0000259" key="6">
    <source>
        <dbReference type="Pfam" id="PF00732"/>
    </source>
</evidence>
<evidence type="ECO:0000313" key="9">
    <source>
        <dbReference type="Proteomes" id="UP000253324"/>
    </source>
</evidence>
<dbReference type="InterPro" id="IPR036188">
    <property type="entry name" value="FAD/NAD-bd_sf"/>
</dbReference>
<evidence type="ECO:0000313" key="8">
    <source>
        <dbReference type="EMBL" id="RCW77885.1"/>
    </source>
</evidence>
<dbReference type="AlphaFoldDB" id="A0A368YCN1"/>
<evidence type="ECO:0000256" key="4">
    <source>
        <dbReference type="ARBA" id="ARBA00022827"/>
    </source>
</evidence>
<dbReference type="InterPro" id="IPR012132">
    <property type="entry name" value="GMC_OxRdtase"/>
</dbReference>
<feature type="binding site" evidence="5">
    <location>
        <position position="102"/>
    </location>
    <ligand>
        <name>FAD</name>
        <dbReference type="ChEBI" id="CHEBI:57692"/>
    </ligand>
</feature>
<feature type="domain" description="Glucose-methanol-choline oxidoreductase C-terminal" evidence="7">
    <location>
        <begin position="409"/>
        <end position="542"/>
    </location>
</feature>
<dbReference type="NCBIfam" id="NF002550">
    <property type="entry name" value="PRK02106.1"/>
    <property type="match status" value="1"/>
</dbReference>
<dbReference type="SUPFAM" id="SSF54373">
    <property type="entry name" value="FAD-linked reductases, C-terminal domain"/>
    <property type="match status" value="1"/>
</dbReference>
<feature type="domain" description="Glucose-methanol-choline oxidoreductase N-terminal" evidence="6">
    <location>
        <begin position="23"/>
        <end position="313"/>
    </location>
</feature>
<name>A0A368YCN1_9HYPH</name>
<dbReference type="Pfam" id="PF00732">
    <property type="entry name" value="GMC_oxred_N"/>
    <property type="match status" value="1"/>
</dbReference>
<dbReference type="Pfam" id="PF05199">
    <property type="entry name" value="GMC_oxred_C"/>
    <property type="match status" value="1"/>
</dbReference>
<dbReference type="PANTHER" id="PTHR11552:SF147">
    <property type="entry name" value="CHOLINE DEHYDROGENASE, MITOCHONDRIAL"/>
    <property type="match status" value="1"/>
</dbReference>
<sequence>MGSLTPRRQTKAMKRNMPHAESYDYIIVGAGSAGCVLANRLSADPRCSVLLLEAGGWDRDPMIHIPLGWGKILTERRHDWMYFCEPEDNVGGRRVECARGKVVGGSSSTNAMAYVRGNRGDYDRWAASGLSDWSYDKVLPYFRKQESWEGGENKFRGGDGPVSTQFCRYKDTLIDAFAQASVQAGYEQTKDYNGERQEGFGRLQMTISKGRRSSTATAYLRPVLKRPNLTVLTEASATKIVLEGQRATGVTINHRGGERTVVARKEVLLAGGVINTPQLMMLSGIGAQDELAAHGIETRVNLPAVGKNLQDHVSVILMYRRRAPGGPFLRNMRADRIGLDFVKTYLTGRGFSGDVPGGVVAFLKSGPARPLPDVQLLFTAAPLAAWPYFKPFKAPFADGFATRIVATQPESRGAVKLASADPSAAPLIHQNFLASPKDWESLRAGFRVARALAAQPSMQPFIEAEFFPGPKCQSDDEIDEHIRKTSITVHHPAGTCRMGADAASVVDPQLRVRGVEGLRVVDASVMPDLVCGNINAAVIMIAEKAADLIASSKESGAIQ</sequence>
<dbReference type="PANTHER" id="PTHR11552">
    <property type="entry name" value="GLUCOSE-METHANOL-CHOLINE GMC OXIDOREDUCTASE"/>
    <property type="match status" value="1"/>
</dbReference>
<dbReference type="PIRSF" id="PIRSF000137">
    <property type="entry name" value="Alcohol_oxidase"/>
    <property type="match status" value="1"/>
</dbReference>
<evidence type="ECO:0000256" key="2">
    <source>
        <dbReference type="ARBA" id="ARBA00010790"/>
    </source>
</evidence>
<proteinExistence type="inferred from homology"/>
<gene>
    <name evidence="8" type="ORF">C7476_1348</name>
</gene>
<dbReference type="GO" id="GO:0050660">
    <property type="term" value="F:flavin adenine dinucleotide binding"/>
    <property type="evidence" value="ECO:0007669"/>
    <property type="project" value="InterPro"/>
</dbReference>
<dbReference type="Gene3D" id="3.50.50.60">
    <property type="entry name" value="FAD/NAD(P)-binding domain"/>
    <property type="match status" value="1"/>
</dbReference>
<evidence type="ECO:0000259" key="7">
    <source>
        <dbReference type="Pfam" id="PF05199"/>
    </source>
</evidence>
<dbReference type="Gene3D" id="3.30.560.10">
    <property type="entry name" value="Glucose Oxidase, domain 3"/>
    <property type="match status" value="1"/>
</dbReference>
<dbReference type="GO" id="GO:0016614">
    <property type="term" value="F:oxidoreductase activity, acting on CH-OH group of donors"/>
    <property type="evidence" value="ECO:0007669"/>
    <property type="project" value="InterPro"/>
</dbReference>
<evidence type="ECO:0000256" key="5">
    <source>
        <dbReference type="PIRSR" id="PIRSR000137-2"/>
    </source>
</evidence>
<reference evidence="8 9" key="1">
    <citation type="submission" date="2018-07" db="EMBL/GenBank/DDBJ databases">
        <title>Genomic Encyclopedia of Type Strains, Phase III (KMG-III): the genomes of soil and plant-associated and newly described type strains.</title>
        <authorList>
            <person name="Whitman W."/>
        </authorList>
    </citation>
    <scope>NUCLEOTIDE SEQUENCE [LARGE SCALE GENOMIC DNA]</scope>
    <source>
        <strain evidence="8 9">31-25a</strain>
    </source>
</reference>